<proteinExistence type="predicted"/>
<evidence type="ECO:0000313" key="1">
    <source>
        <dbReference type="EMBL" id="KAG7358241.1"/>
    </source>
</evidence>
<comment type="caution">
    <text evidence="1">The sequence shown here is derived from an EMBL/GenBank/DDBJ whole genome shotgun (WGS) entry which is preliminary data.</text>
</comment>
<name>A0A9K3PSY3_9STRA</name>
<accession>A0A9K3PSY3</accession>
<protein>
    <submittedName>
        <fullName evidence="1">Uncharacterized protein</fullName>
    </submittedName>
</protein>
<gene>
    <name evidence="1" type="ORF">IV203_014828</name>
</gene>
<dbReference type="Proteomes" id="UP000693970">
    <property type="component" value="Unassembled WGS sequence"/>
</dbReference>
<dbReference type="AlphaFoldDB" id="A0A9K3PSY3"/>
<sequence length="94" mass="10229">MGVFVHLQTLISLRLSEDDCDMTGGTVASVMSFAPTMAFASLGWLLRHVLFFISAAYLVADIAQALACPKSNTRDLRPPNRVSFVSSDHLSLLD</sequence>
<keyword evidence="2" id="KW-1185">Reference proteome</keyword>
<evidence type="ECO:0000313" key="2">
    <source>
        <dbReference type="Proteomes" id="UP000693970"/>
    </source>
</evidence>
<reference evidence="1" key="1">
    <citation type="journal article" date="2021" name="Sci. Rep.">
        <title>Diploid genomic architecture of Nitzschia inconspicua, an elite biomass production diatom.</title>
        <authorList>
            <person name="Oliver A."/>
            <person name="Podell S."/>
            <person name="Pinowska A."/>
            <person name="Traller J.C."/>
            <person name="Smith S.R."/>
            <person name="McClure R."/>
            <person name="Beliaev A."/>
            <person name="Bohutskyi P."/>
            <person name="Hill E.A."/>
            <person name="Rabines A."/>
            <person name="Zheng H."/>
            <person name="Allen L.Z."/>
            <person name="Kuo A."/>
            <person name="Grigoriev I.V."/>
            <person name="Allen A.E."/>
            <person name="Hazlebeck D."/>
            <person name="Allen E.E."/>
        </authorList>
    </citation>
    <scope>NUCLEOTIDE SEQUENCE</scope>
    <source>
        <strain evidence="1">Hildebrandi</strain>
    </source>
</reference>
<dbReference type="EMBL" id="JAGRRH010000014">
    <property type="protein sequence ID" value="KAG7358241.1"/>
    <property type="molecule type" value="Genomic_DNA"/>
</dbReference>
<organism evidence="1 2">
    <name type="scientific">Nitzschia inconspicua</name>
    <dbReference type="NCBI Taxonomy" id="303405"/>
    <lineage>
        <taxon>Eukaryota</taxon>
        <taxon>Sar</taxon>
        <taxon>Stramenopiles</taxon>
        <taxon>Ochrophyta</taxon>
        <taxon>Bacillariophyta</taxon>
        <taxon>Bacillariophyceae</taxon>
        <taxon>Bacillariophycidae</taxon>
        <taxon>Bacillariales</taxon>
        <taxon>Bacillariaceae</taxon>
        <taxon>Nitzschia</taxon>
    </lineage>
</organism>
<reference evidence="1" key="2">
    <citation type="submission" date="2021-04" db="EMBL/GenBank/DDBJ databases">
        <authorList>
            <person name="Podell S."/>
        </authorList>
    </citation>
    <scope>NUCLEOTIDE SEQUENCE</scope>
    <source>
        <strain evidence="1">Hildebrandi</strain>
    </source>
</reference>